<proteinExistence type="inferred from homology"/>
<evidence type="ECO:0000256" key="2">
    <source>
        <dbReference type="ARBA" id="ARBA00023098"/>
    </source>
</evidence>
<reference evidence="6" key="1">
    <citation type="submission" date="2015-02" db="EMBL/GenBank/DDBJ databases">
        <title>Draft genome sequences of ten Microbacterium spp. with emphasis on heavy metal contaminated environments.</title>
        <authorList>
            <person name="Corretto E."/>
        </authorList>
    </citation>
    <scope>NUCLEOTIDE SEQUENCE [LARGE SCALE GENOMIC DNA]</scope>
    <source>
        <strain evidence="6">DSM 8608</strain>
    </source>
</reference>
<keyword evidence="7" id="KW-1185">Reference proteome</keyword>
<dbReference type="EMBL" id="JYJA01000035">
    <property type="protein sequence ID" value="KJL42320.1"/>
    <property type="molecule type" value="Genomic_DNA"/>
</dbReference>
<dbReference type="SUPFAM" id="SSF52096">
    <property type="entry name" value="ClpP/crotonase"/>
    <property type="match status" value="1"/>
</dbReference>
<feature type="region of interest" description="Disordered" evidence="5">
    <location>
        <begin position="236"/>
        <end position="259"/>
    </location>
</feature>
<dbReference type="InterPro" id="IPR014748">
    <property type="entry name" value="Enoyl-CoA_hydra_C"/>
</dbReference>
<dbReference type="Proteomes" id="UP000034098">
    <property type="component" value="Unassembled WGS sequence"/>
</dbReference>
<dbReference type="AlphaFoldDB" id="A0A0M2H7F1"/>
<evidence type="ECO:0000256" key="1">
    <source>
        <dbReference type="ARBA" id="ARBA00005254"/>
    </source>
</evidence>
<accession>A0A0M2H7F1</accession>
<organism evidence="6 7">
    <name type="scientific">Microbacterium trichothecenolyticum</name>
    <name type="common">Aureobacterium trichothecenolyticum</name>
    <dbReference type="NCBI Taxonomy" id="69370"/>
    <lineage>
        <taxon>Bacteria</taxon>
        <taxon>Bacillati</taxon>
        <taxon>Actinomycetota</taxon>
        <taxon>Actinomycetes</taxon>
        <taxon>Micrococcales</taxon>
        <taxon>Microbacteriaceae</taxon>
        <taxon>Microbacterium</taxon>
    </lineage>
</organism>
<evidence type="ECO:0000313" key="7">
    <source>
        <dbReference type="Proteomes" id="UP000034098"/>
    </source>
</evidence>
<name>A0A0M2H7F1_MICTR</name>
<protein>
    <submittedName>
        <fullName evidence="6">Carnitinyl-CoA dehydratase</fullName>
        <ecNumber evidence="6">4.2.1.-</ecNumber>
    </submittedName>
</protein>
<gene>
    <name evidence="6" type="primary">caiD</name>
    <name evidence="6" type="ORF">RS82_02336</name>
</gene>
<sequence length="259" mass="27497">MTDETTEQPLLIHDEDGVRIMTLNRPQARNAVNLELATAIDAAVTELDERNDLRVGILSANGPTFSAGMDLKAFLRGERPLTPGRGFAGLVEKPPRKPLIAAIEGPAVAGGFEIVLACDLVVATEKTFFALPEVKRGLVAAGGGLLRLPGRIPYHVAMEIALTGEPMTAATAREYGLVNRMAPEGEALAVANELARSIAANGPLALAVTKRILQESPAWPADEAFQLQSDLCDPVRSSSDAKEGARAFTEKRPPVWTGA</sequence>
<keyword evidence="3 6" id="KW-0456">Lyase</keyword>
<dbReference type="PANTHER" id="PTHR11941:SF169">
    <property type="entry name" value="(7AS)-7A-METHYL-1,5-DIOXO-2,3,5,6,7,7A-HEXAHYDRO-1H-INDENE-CARBOXYL-COA HYDROLASE"/>
    <property type="match status" value="1"/>
</dbReference>
<dbReference type="Gene3D" id="3.90.226.10">
    <property type="entry name" value="2-enoyl-CoA Hydratase, Chain A, domain 1"/>
    <property type="match status" value="1"/>
</dbReference>
<dbReference type="InterPro" id="IPR018376">
    <property type="entry name" value="Enoyl-CoA_hyd/isom_CS"/>
</dbReference>
<dbReference type="RefSeq" id="WP_045299517.1">
    <property type="nucleotide sequence ID" value="NZ_JYJA01000035.1"/>
</dbReference>
<dbReference type="OrthoDB" id="8452484at2"/>
<comment type="similarity">
    <text evidence="1 4">Belongs to the enoyl-CoA hydratase/isomerase family.</text>
</comment>
<dbReference type="NCBIfam" id="NF006100">
    <property type="entry name" value="PRK08252.1"/>
    <property type="match status" value="1"/>
</dbReference>
<dbReference type="CDD" id="cd06558">
    <property type="entry name" value="crotonase-like"/>
    <property type="match status" value="1"/>
</dbReference>
<evidence type="ECO:0000256" key="4">
    <source>
        <dbReference type="RuleBase" id="RU003707"/>
    </source>
</evidence>
<feature type="compositionally biased region" description="Basic and acidic residues" evidence="5">
    <location>
        <begin position="239"/>
        <end position="253"/>
    </location>
</feature>
<dbReference type="Pfam" id="PF00378">
    <property type="entry name" value="ECH_1"/>
    <property type="match status" value="1"/>
</dbReference>
<dbReference type="InterPro" id="IPR001753">
    <property type="entry name" value="Enoyl-CoA_hydra/iso"/>
</dbReference>
<evidence type="ECO:0000313" key="6">
    <source>
        <dbReference type="EMBL" id="KJL42320.1"/>
    </source>
</evidence>
<dbReference type="InterPro" id="IPR029045">
    <property type="entry name" value="ClpP/crotonase-like_dom_sf"/>
</dbReference>
<dbReference type="PATRIC" id="fig|69370.6.peg.2374"/>
<dbReference type="PANTHER" id="PTHR11941">
    <property type="entry name" value="ENOYL-COA HYDRATASE-RELATED"/>
    <property type="match status" value="1"/>
</dbReference>
<evidence type="ECO:0000256" key="5">
    <source>
        <dbReference type="SAM" id="MobiDB-lite"/>
    </source>
</evidence>
<dbReference type="GO" id="GO:0016829">
    <property type="term" value="F:lyase activity"/>
    <property type="evidence" value="ECO:0007669"/>
    <property type="project" value="UniProtKB-KW"/>
</dbReference>
<dbReference type="PROSITE" id="PS00166">
    <property type="entry name" value="ENOYL_COA_HYDRATASE"/>
    <property type="match status" value="1"/>
</dbReference>
<dbReference type="Gene3D" id="1.10.12.10">
    <property type="entry name" value="Lyase 2-enoyl-coa Hydratase, Chain A, domain 2"/>
    <property type="match status" value="1"/>
</dbReference>
<dbReference type="EC" id="4.2.1.-" evidence="6"/>
<evidence type="ECO:0000256" key="3">
    <source>
        <dbReference type="ARBA" id="ARBA00023239"/>
    </source>
</evidence>
<comment type="caution">
    <text evidence="6">The sequence shown here is derived from an EMBL/GenBank/DDBJ whole genome shotgun (WGS) entry which is preliminary data.</text>
</comment>
<keyword evidence="2" id="KW-0443">Lipid metabolism</keyword>
<dbReference type="GO" id="GO:0006635">
    <property type="term" value="P:fatty acid beta-oxidation"/>
    <property type="evidence" value="ECO:0007669"/>
    <property type="project" value="TreeGrafter"/>
</dbReference>